<reference evidence="1" key="1">
    <citation type="journal article" date="2020" name="Stud. Mycol.">
        <title>101 Dothideomycetes genomes: a test case for predicting lifestyles and emergence of pathogens.</title>
        <authorList>
            <person name="Haridas S."/>
            <person name="Albert R."/>
            <person name="Binder M."/>
            <person name="Bloem J."/>
            <person name="Labutti K."/>
            <person name="Salamov A."/>
            <person name="Andreopoulos B."/>
            <person name="Baker S."/>
            <person name="Barry K."/>
            <person name="Bills G."/>
            <person name="Bluhm B."/>
            <person name="Cannon C."/>
            <person name="Castanera R."/>
            <person name="Culley D."/>
            <person name="Daum C."/>
            <person name="Ezra D."/>
            <person name="Gonzalez J."/>
            <person name="Henrissat B."/>
            <person name="Kuo A."/>
            <person name="Liang C."/>
            <person name="Lipzen A."/>
            <person name="Lutzoni F."/>
            <person name="Magnuson J."/>
            <person name="Mondo S."/>
            <person name="Nolan M."/>
            <person name="Ohm R."/>
            <person name="Pangilinan J."/>
            <person name="Park H.-J."/>
            <person name="Ramirez L."/>
            <person name="Alfaro M."/>
            <person name="Sun H."/>
            <person name="Tritt A."/>
            <person name="Yoshinaga Y."/>
            <person name="Zwiers L.-H."/>
            <person name="Turgeon B."/>
            <person name="Goodwin S."/>
            <person name="Spatafora J."/>
            <person name="Crous P."/>
            <person name="Grigoriev I."/>
        </authorList>
    </citation>
    <scope>NUCLEOTIDE SEQUENCE</scope>
    <source>
        <strain evidence="1">ATCC 74209</strain>
    </source>
</reference>
<dbReference type="Proteomes" id="UP000799536">
    <property type="component" value="Unassembled WGS sequence"/>
</dbReference>
<gene>
    <name evidence="1" type="ORF">GQ43DRAFT_445066</name>
</gene>
<proteinExistence type="predicted"/>
<evidence type="ECO:0000313" key="1">
    <source>
        <dbReference type="EMBL" id="KAF2196477.1"/>
    </source>
</evidence>
<dbReference type="OrthoDB" id="432970at2759"/>
<protein>
    <submittedName>
        <fullName evidence="1">Uncharacterized protein</fullName>
    </submittedName>
</protein>
<accession>A0A9P4MMZ8</accession>
<organism evidence="1 2">
    <name type="scientific">Delitschia confertaspora ATCC 74209</name>
    <dbReference type="NCBI Taxonomy" id="1513339"/>
    <lineage>
        <taxon>Eukaryota</taxon>
        <taxon>Fungi</taxon>
        <taxon>Dikarya</taxon>
        <taxon>Ascomycota</taxon>
        <taxon>Pezizomycotina</taxon>
        <taxon>Dothideomycetes</taxon>
        <taxon>Pleosporomycetidae</taxon>
        <taxon>Pleosporales</taxon>
        <taxon>Delitschiaceae</taxon>
        <taxon>Delitschia</taxon>
    </lineage>
</organism>
<dbReference type="AlphaFoldDB" id="A0A9P4MMZ8"/>
<sequence length="131" mass="15480">MEIDLHNLPESQVYGYLINAYRLRVDDDGKFTSTIRQNSLYSDNPQPIRDFRQFLDSAEYRKGLLPSWWSNAKRAECKRLAQRGGWHTLNGAVEKSDIQEHYGDNMIPMELRLIAERVYGKPVTMFRRRTR</sequence>
<keyword evidence="2" id="KW-1185">Reference proteome</keyword>
<comment type="caution">
    <text evidence="1">The sequence shown here is derived from an EMBL/GenBank/DDBJ whole genome shotgun (WGS) entry which is preliminary data.</text>
</comment>
<name>A0A9P4MMZ8_9PLEO</name>
<evidence type="ECO:0000313" key="2">
    <source>
        <dbReference type="Proteomes" id="UP000799536"/>
    </source>
</evidence>
<dbReference type="EMBL" id="ML994381">
    <property type="protein sequence ID" value="KAF2196477.1"/>
    <property type="molecule type" value="Genomic_DNA"/>
</dbReference>